<feature type="transmembrane region" description="Helical" evidence="1">
    <location>
        <begin position="186"/>
        <end position="207"/>
    </location>
</feature>
<organism evidence="2 3">
    <name type="scientific">Rhizobium lusitanum</name>
    <dbReference type="NCBI Taxonomy" id="293958"/>
    <lineage>
        <taxon>Bacteria</taxon>
        <taxon>Pseudomonadati</taxon>
        <taxon>Pseudomonadota</taxon>
        <taxon>Alphaproteobacteria</taxon>
        <taxon>Hyphomicrobiales</taxon>
        <taxon>Rhizobiaceae</taxon>
        <taxon>Rhizobium/Agrobacterium group</taxon>
        <taxon>Rhizobium</taxon>
    </lineage>
</organism>
<dbReference type="InterPro" id="IPR009495">
    <property type="entry name" value="NrsF"/>
</dbReference>
<protein>
    <submittedName>
        <fullName evidence="2">DUF1109 family protein</fullName>
    </submittedName>
</protein>
<accession>A0A6L9U9Q1</accession>
<keyword evidence="1" id="KW-0812">Transmembrane</keyword>
<evidence type="ECO:0000313" key="3">
    <source>
        <dbReference type="Proteomes" id="UP000483035"/>
    </source>
</evidence>
<dbReference type="Pfam" id="PF06532">
    <property type="entry name" value="NrsF"/>
    <property type="match status" value="1"/>
</dbReference>
<name>A0A6L9U9Q1_9HYPH</name>
<sequence>MMETADLIRSLADNIAPVRPLRPPLLRAALWLCVAAALMGLLIALHGVRPRFAERMAETGFMIGVLSSLVTGILAAIAAFMTSLPDKSRLWLFLPLPPLLLWMSNIGYQCLAGWVALPPGAVTVEAASGCLLTLIVTSVPLSLLMVVMLRHVVLLRPVSAALMGSLAVAGIASSALSMFHPLDATIMVLGWNLGTAVLLVLAAAVYGRSISRRNAGRVVFSRHRQR</sequence>
<evidence type="ECO:0000256" key="1">
    <source>
        <dbReference type="SAM" id="Phobius"/>
    </source>
</evidence>
<proteinExistence type="predicted"/>
<feature type="transmembrane region" description="Helical" evidence="1">
    <location>
        <begin position="60"/>
        <end position="80"/>
    </location>
</feature>
<feature type="transmembrane region" description="Helical" evidence="1">
    <location>
        <begin position="126"/>
        <end position="149"/>
    </location>
</feature>
<reference evidence="2 3" key="1">
    <citation type="submission" date="2019-12" db="EMBL/GenBank/DDBJ databases">
        <title>Rhizobium genotypes associated with high levels of biological nitrogen fixation by grain legumes in a temperate-maritime cropping system.</title>
        <authorList>
            <person name="Maluk M."/>
            <person name="Francesc Ferrando Molina F."/>
            <person name="Lopez Del Egido L."/>
            <person name="Lafos M."/>
            <person name="Langarica-Fuentes A."/>
            <person name="Gebre Yohannes G."/>
            <person name="Young M.W."/>
            <person name="Martin P."/>
            <person name="Gantlett R."/>
            <person name="Kenicer G."/>
            <person name="Hawes C."/>
            <person name="Begg G.S."/>
            <person name="Quilliam R.S."/>
            <person name="Squire G.R."/>
            <person name="Poole P.S."/>
            <person name="Young P.W."/>
            <person name="Iannetta P.M."/>
            <person name="James E.K."/>
        </authorList>
    </citation>
    <scope>NUCLEOTIDE SEQUENCE [LARGE SCALE GENOMIC DNA]</scope>
    <source>
        <strain evidence="2 3">JHI1118</strain>
    </source>
</reference>
<evidence type="ECO:0000313" key="2">
    <source>
        <dbReference type="EMBL" id="NEI72274.1"/>
    </source>
</evidence>
<keyword evidence="1" id="KW-1133">Transmembrane helix</keyword>
<keyword evidence="1" id="KW-0472">Membrane</keyword>
<dbReference type="EMBL" id="WUEY01000011">
    <property type="protein sequence ID" value="NEI72274.1"/>
    <property type="molecule type" value="Genomic_DNA"/>
</dbReference>
<comment type="caution">
    <text evidence="2">The sequence shown here is derived from an EMBL/GenBank/DDBJ whole genome shotgun (WGS) entry which is preliminary data.</text>
</comment>
<gene>
    <name evidence="2" type="ORF">GR212_22065</name>
</gene>
<dbReference type="AlphaFoldDB" id="A0A6L9U9Q1"/>
<feature type="transmembrane region" description="Helical" evidence="1">
    <location>
        <begin position="28"/>
        <end position="48"/>
    </location>
</feature>
<dbReference type="Proteomes" id="UP000483035">
    <property type="component" value="Unassembled WGS sequence"/>
</dbReference>
<feature type="transmembrane region" description="Helical" evidence="1">
    <location>
        <begin position="161"/>
        <end position="180"/>
    </location>
</feature>